<comment type="caution">
    <text evidence="1">The sequence shown here is derived from an EMBL/GenBank/DDBJ whole genome shotgun (WGS) entry which is preliminary data.</text>
</comment>
<organism evidence="1 2">
    <name type="scientific">candidate division TA06 bacterium</name>
    <dbReference type="NCBI Taxonomy" id="2250710"/>
    <lineage>
        <taxon>Bacteria</taxon>
        <taxon>Bacteria division TA06</taxon>
    </lineage>
</organism>
<sequence length="159" mass="19150">PISNYGYHPPIDKWRISNYRYPISAKFEQYLCIVYDPIKNLKTWVNIKEIEENFYTSIVMSDSMKTPDSFFVDIFCFTNSRKRKVYKEPQNDADFIILTKYKFKYLLLKIIEQRNGFIKVGSFHLDYNTDKITIEPLGWVRIRNDQGMLMIWINDVDLY</sequence>
<accession>A0A660SDE9</accession>
<proteinExistence type="predicted"/>
<evidence type="ECO:0000313" key="1">
    <source>
        <dbReference type="EMBL" id="RKX68814.1"/>
    </source>
</evidence>
<dbReference type="AlphaFoldDB" id="A0A660SDE9"/>
<feature type="non-terminal residue" evidence="1">
    <location>
        <position position="1"/>
    </location>
</feature>
<name>A0A660SDE9_UNCT6</name>
<reference evidence="1 2" key="1">
    <citation type="submission" date="2018-06" db="EMBL/GenBank/DDBJ databases">
        <title>Extensive metabolic versatility and redundancy in microbially diverse, dynamic hydrothermal sediments.</title>
        <authorList>
            <person name="Dombrowski N."/>
            <person name="Teske A."/>
            <person name="Baker B.J."/>
        </authorList>
    </citation>
    <scope>NUCLEOTIDE SEQUENCE [LARGE SCALE GENOMIC DNA]</scope>
    <source>
        <strain evidence="1">B10_G13</strain>
    </source>
</reference>
<evidence type="ECO:0000313" key="2">
    <source>
        <dbReference type="Proteomes" id="UP000271125"/>
    </source>
</evidence>
<gene>
    <name evidence="1" type="ORF">DRP43_05095</name>
</gene>
<dbReference type="Proteomes" id="UP000271125">
    <property type="component" value="Unassembled WGS sequence"/>
</dbReference>
<protein>
    <submittedName>
        <fullName evidence="1">Uncharacterized protein</fullName>
    </submittedName>
</protein>
<dbReference type="EMBL" id="QNBD01000238">
    <property type="protein sequence ID" value="RKX68814.1"/>
    <property type="molecule type" value="Genomic_DNA"/>
</dbReference>